<evidence type="ECO:0000313" key="3">
    <source>
        <dbReference type="Proteomes" id="UP001321473"/>
    </source>
</evidence>
<dbReference type="InterPro" id="IPR027417">
    <property type="entry name" value="P-loop_NTPase"/>
</dbReference>
<dbReference type="Pfam" id="PF00685">
    <property type="entry name" value="Sulfotransfer_1"/>
    <property type="match status" value="1"/>
</dbReference>
<sequence length="449" mass="50833">MFLFLTYEQLKADAKTWVLRLAHFFGKEYAEPLKKDPDLLQQVLDKSSVQYMKDHIELSEKDLQMLSKGGDNPALEPLRRMFVPQDGRGPSIQFIRKGQVSVKHIRELAVIDAERDLKLAPHLKPAHLDPDHFAKMNVASAVAVLNHSVGAAMRTLLLSVHKFKFVLLCRLSQDALENLFCIRSRHPVPRPLEFKLMLRLIMLSQFFKPSTKGNYGIDDTVDFIEFVEIKKAALKNSVKAAGDELLNDSLLDDVAPPLDEVQMESPVYVSGYITHSMTKKYKLCNTCKESLEAEPVEQNDQLLKLKSYRSQSQPSPLTRPSRHVVSLLQHADKVFRRHEHEALTVSLSSLTNATLDTLHFVCLTSLNMAQPSKDVERSPVDDLQNKIKDIRVQLHTLLQTFNVSNDHGRDQQADGALHVPQLRLEESGKTTSGDYGPSYPPYIAEHKCI</sequence>
<reference evidence="2 3" key="1">
    <citation type="journal article" date="2023" name="Arcadia Sci">
        <title>De novo assembly of a long-read Amblyomma americanum tick genome.</title>
        <authorList>
            <person name="Chou S."/>
            <person name="Poskanzer K.E."/>
            <person name="Rollins M."/>
            <person name="Thuy-Boun P.S."/>
        </authorList>
    </citation>
    <scope>NUCLEOTIDE SEQUENCE [LARGE SCALE GENOMIC DNA]</scope>
    <source>
        <strain evidence="2">F_SG_1</strain>
        <tissue evidence="2">Salivary glands</tissue>
    </source>
</reference>
<keyword evidence="3" id="KW-1185">Reference proteome</keyword>
<feature type="domain" description="Sulfotransferase" evidence="1">
    <location>
        <begin position="2"/>
        <end position="54"/>
    </location>
</feature>
<evidence type="ECO:0000313" key="2">
    <source>
        <dbReference type="EMBL" id="KAK8764343.1"/>
    </source>
</evidence>
<evidence type="ECO:0000259" key="1">
    <source>
        <dbReference type="Pfam" id="PF00685"/>
    </source>
</evidence>
<dbReference type="EMBL" id="JARKHS020028358">
    <property type="protein sequence ID" value="KAK8764343.1"/>
    <property type="molecule type" value="Genomic_DNA"/>
</dbReference>
<comment type="caution">
    <text evidence="2">The sequence shown here is derived from an EMBL/GenBank/DDBJ whole genome shotgun (WGS) entry which is preliminary data.</text>
</comment>
<dbReference type="GO" id="GO:0008146">
    <property type="term" value="F:sulfotransferase activity"/>
    <property type="evidence" value="ECO:0007669"/>
    <property type="project" value="InterPro"/>
</dbReference>
<proteinExistence type="predicted"/>
<accession>A0AAQ4DPF3</accession>
<dbReference type="SUPFAM" id="SSF52540">
    <property type="entry name" value="P-loop containing nucleoside triphosphate hydrolases"/>
    <property type="match status" value="1"/>
</dbReference>
<name>A0AAQ4DPF3_AMBAM</name>
<dbReference type="InterPro" id="IPR000863">
    <property type="entry name" value="Sulfotransferase_dom"/>
</dbReference>
<protein>
    <recommendedName>
        <fullName evidence="1">Sulfotransferase domain-containing protein</fullName>
    </recommendedName>
</protein>
<dbReference type="Gene3D" id="3.40.50.300">
    <property type="entry name" value="P-loop containing nucleotide triphosphate hydrolases"/>
    <property type="match status" value="1"/>
</dbReference>
<gene>
    <name evidence="2" type="ORF">V5799_033051</name>
</gene>
<organism evidence="2 3">
    <name type="scientific">Amblyomma americanum</name>
    <name type="common">Lone star tick</name>
    <dbReference type="NCBI Taxonomy" id="6943"/>
    <lineage>
        <taxon>Eukaryota</taxon>
        <taxon>Metazoa</taxon>
        <taxon>Ecdysozoa</taxon>
        <taxon>Arthropoda</taxon>
        <taxon>Chelicerata</taxon>
        <taxon>Arachnida</taxon>
        <taxon>Acari</taxon>
        <taxon>Parasitiformes</taxon>
        <taxon>Ixodida</taxon>
        <taxon>Ixodoidea</taxon>
        <taxon>Ixodidae</taxon>
        <taxon>Amblyomminae</taxon>
        <taxon>Amblyomma</taxon>
    </lineage>
</organism>
<dbReference type="Proteomes" id="UP001321473">
    <property type="component" value="Unassembled WGS sequence"/>
</dbReference>
<dbReference type="AlphaFoldDB" id="A0AAQ4DPF3"/>